<evidence type="ECO:0000313" key="3">
    <source>
        <dbReference type="EMBL" id="MBC6489453.1"/>
    </source>
</evidence>
<dbReference type="PANTHER" id="PTHR40459">
    <property type="entry name" value="CONSERVED HYPOTHETICAL ALANINE AND LEUCINE RICH PROTEIN"/>
    <property type="match status" value="1"/>
</dbReference>
<evidence type="ECO:0008006" key="5">
    <source>
        <dbReference type="Google" id="ProtNLM"/>
    </source>
</evidence>
<comment type="caution">
    <text evidence="3">The sequence shown here is derived from an EMBL/GenBank/DDBJ whole genome shotgun (WGS) entry which is preliminary data.</text>
</comment>
<dbReference type="InterPro" id="IPR037108">
    <property type="entry name" value="TM1727-like_C_sf"/>
</dbReference>
<dbReference type="InterPro" id="IPR028939">
    <property type="entry name" value="P5C_Rdtase_cat_N"/>
</dbReference>
<organism evidence="3 4">
    <name type="scientific">Flavihumibacter stibioxidans</name>
    <dbReference type="NCBI Taxonomy" id="1834163"/>
    <lineage>
        <taxon>Bacteria</taxon>
        <taxon>Pseudomonadati</taxon>
        <taxon>Bacteroidota</taxon>
        <taxon>Chitinophagia</taxon>
        <taxon>Chitinophagales</taxon>
        <taxon>Chitinophagaceae</taxon>
        <taxon>Flavihumibacter</taxon>
    </lineage>
</organism>
<accession>A0ABR7M361</accession>
<keyword evidence="4" id="KW-1185">Reference proteome</keyword>
<dbReference type="RefSeq" id="WP_187254814.1">
    <property type="nucleotide sequence ID" value="NZ_JBHULF010000006.1"/>
</dbReference>
<dbReference type="InterPro" id="IPR018931">
    <property type="entry name" value="DUF2520"/>
</dbReference>
<name>A0ABR7M361_9BACT</name>
<dbReference type="Pfam" id="PF03807">
    <property type="entry name" value="F420_oxidored"/>
    <property type="match status" value="1"/>
</dbReference>
<evidence type="ECO:0000313" key="4">
    <source>
        <dbReference type="Proteomes" id="UP000765802"/>
    </source>
</evidence>
<dbReference type="InterPro" id="IPR008927">
    <property type="entry name" value="6-PGluconate_DH-like_C_sf"/>
</dbReference>
<dbReference type="SUPFAM" id="SSF51735">
    <property type="entry name" value="NAD(P)-binding Rossmann-fold domains"/>
    <property type="match status" value="1"/>
</dbReference>
<dbReference type="InterPro" id="IPR036291">
    <property type="entry name" value="NAD(P)-bd_dom_sf"/>
</dbReference>
<feature type="domain" description="Pyrroline-5-carboxylate reductase catalytic N-terminal" evidence="1">
    <location>
        <begin position="3"/>
        <end position="78"/>
    </location>
</feature>
<dbReference type="Pfam" id="PF10728">
    <property type="entry name" value="DUF2520"/>
    <property type="match status" value="1"/>
</dbReference>
<dbReference type="Gene3D" id="1.10.1040.20">
    <property type="entry name" value="ProC-like, C-terminal domain"/>
    <property type="match status" value="1"/>
</dbReference>
<dbReference type="Proteomes" id="UP000765802">
    <property type="component" value="Unassembled WGS sequence"/>
</dbReference>
<dbReference type="Gene3D" id="3.40.50.720">
    <property type="entry name" value="NAD(P)-binding Rossmann-like Domain"/>
    <property type="match status" value="1"/>
</dbReference>
<reference evidence="3 4" key="1">
    <citation type="submission" date="2016-07" db="EMBL/GenBank/DDBJ databases">
        <title>Genome analysis of Flavihumibacter stibioxidans YS-17.</title>
        <authorList>
            <person name="Shi K."/>
            <person name="Han Y."/>
            <person name="Wang G."/>
        </authorList>
    </citation>
    <scope>NUCLEOTIDE SEQUENCE [LARGE SCALE GENOMIC DNA]</scope>
    <source>
        <strain evidence="3 4">YS-17</strain>
    </source>
</reference>
<dbReference type="SUPFAM" id="SSF48179">
    <property type="entry name" value="6-phosphogluconate dehydrogenase C-terminal domain-like"/>
    <property type="match status" value="1"/>
</dbReference>
<evidence type="ECO:0000259" key="1">
    <source>
        <dbReference type="Pfam" id="PF03807"/>
    </source>
</evidence>
<feature type="domain" description="DUF2520" evidence="2">
    <location>
        <begin position="123"/>
        <end position="251"/>
    </location>
</feature>
<dbReference type="EMBL" id="MBUA01000001">
    <property type="protein sequence ID" value="MBC6489453.1"/>
    <property type="molecule type" value="Genomic_DNA"/>
</dbReference>
<dbReference type="PANTHER" id="PTHR40459:SF1">
    <property type="entry name" value="CONSERVED HYPOTHETICAL ALANINE AND LEUCINE RICH PROTEIN"/>
    <property type="match status" value="1"/>
</dbReference>
<protein>
    <recommendedName>
        <fullName evidence="5">DUF2520 domain-containing protein</fullName>
    </recommendedName>
</protein>
<evidence type="ECO:0000259" key="2">
    <source>
        <dbReference type="Pfam" id="PF10728"/>
    </source>
</evidence>
<sequence length="260" mass="28754">MNIVIIGTGNVAKVLGIQLKNAGHRVVQVVGRNEHRADELATLLGSSFTTSFSTIRQDAHLYLAAITDNALPELQQHLRLPGKWIFHTAGSVPADVLSGISENYGVLYPLQSLRGKQPATGQIPFLINASREAGLQLLKNLLASLNASFQVSTDAQRLKMHLAAVWVNNFANYLYSIAFRICRENQLDFALLYPLIHETGLRLSQQPGTCPDPFQWQTGPAIRHDDHTINRHLQLLEGHADWQDLYSRMTAGIQETGAMG</sequence>
<proteinExistence type="predicted"/>
<gene>
    <name evidence="3" type="ORF">BC349_00615</name>
</gene>